<dbReference type="GO" id="GO:0006405">
    <property type="term" value="P:RNA export from nucleus"/>
    <property type="evidence" value="ECO:0007669"/>
    <property type="project" value="TreeGrafter"/>
</dbReference>
<dbReference type="InterPro" id="IPR004870">
    <property type="entry name" value="Nucleoporin_Nup155"/>
</dbReference>
<dbReference type="PANTHER" id="PTHR10350:SF6">
    <property type="entry name" value="NUCLEAR PORE COMPLEX PROTEIN NUP155"/>
    <property type="match status" value="1"/>
</dbReference>
<evidence type="ECO:0000256" key="2">
    <source>
        <dbReference type="ARBA" id="ARBA00022448"/>
    </source>
</evidence>
<dbReference type="GO" id="GO:0017056">
    <property type="term" value="F:structural constituent of nuclear pore"/>
    <property type="evidence" value="ECO:0007669"/>
    <property type="project" value="InterPro"/>
</dbReference>
<dbReference type="PANTHER" id="PTHR10350">
    <property type="entry name" value="NUCLEAR PORE COMPLEX PROTEIN NUP155"/>
    <property type="match status" value="1"/>
</dbReference>
<dbReference type="GO" id="GO:0044611">
    <property type="term" value="C:nuclear pore inner ring"/>
    <property type="evidence" value="ECO:0007669"/>
    <property type="project" value="TreeGrafter"/>
</dbReference>
<dbReference type="InterPro" id="IPR014908">
    <property type="entry name" value="Nucleoporin_Nup133/Nup155_N"/>
</dbReference>
<evidence type="ECO:0000313" key="5">
    <source>
        <dbReference type="EMBL" id="BAH72147.1"/>
    </source>
</evidence>
<dbReference type="GO" id="GO:0000972">
    <property type="term" value="P:transcription-dependent tethering of RNA polymerase II gene DNA at nuclear periphery"/>
    <property type="evidence" value="ECO:0007669"/>
    <property type="project" value="TreeGrafter"/>
</dbReference>
<evidence type="ECO:0000259" key="4">
    <source>
        <dbReference type="Pfam" id="PF08801"/>
    </source>
</evidence>
<dbReference type="OrthoDB" id="338970at2759"/>
<proteinExistence type="evidence at transcript level"/>
<evidence type="ECO:0000256" key="1">
    <source>
        <dbReference type="ARBA" id="ARBA00004123"/>
    </source>
</evidence>
<name>C4WW77_ACYPI</name>
<protein>
    <submittedName>
        <fullName evidence="5">ACYPI007929 protein</fullName>
    </submittedName>
</protein>
<comment type="subcellular location">
    <subcellularLocation>
        <location evidence="1">Nucleus</location>
    </subcellularLocation>
</comment>
<organism evidence="5">
    <name type="scientific">Acyrthosiphon pisum</name>
    <name type="common">Pea aphid</name>
    <dbReference type="NCBI Taxonomy" id="7029"/>
    <lineage>
        <taxon>Eukaryota</taxon>
        <taxon>Metazoa</taxon>
        <taxon>Ecdysozoa</taxon>
        <taxon>Arthropoda</taxon>
        <taxon>Hexapoda</taxon>
        <taxon>Insecta</taxon>
        <taxon>Pterygota</taxon>
        <taxon>Neoptera</taxon>
        <taxon>Paraneoptera</taxon>
        <taxon>Hemiptera</taxon>
        <taxon>Sternorrhyncha</taxon>
        <taxon>Aphidomorpha</taxon>
        <taxon>Aphidoidea</taxon>
        <taxon>Aphididae</taxon>
        <taxon>Macrosiphini</taxon>
        <taxon>Acyrthosiphon</taxon>
    </lineage>
</organism>
<sequence>MDSTLNVSRSVDTMSMINQSTSIKDSLDLSGKMLDRFFAADDSFPTLVEKMQITKSSQSVSGCTEYDYPKEGSGMPSITPLKSRHKVPLPEALLEQWNDVQNFHRKLGIFPEINRVWVTIDQEFFLWDYSEGTDLSYFDGMSSTIFAVALVQPKPNVFQPHIKHLLVLDCTMSNKSIVVIILLVSILINFSDSVVKRCFSCRSRGDLGSCKDRFKYTNLTQVSLESGIGVEAVPCASGWWENN</sequence>
<feature type="domain" description="Nucleoporin Nup133/Nup155-like N-terminal" evidence="4">
    <location>
        <begin position="86"/>
        <end position="169"/>
    </location>
</feature>
<dbReference type="GO" id="GO:0036228">
    <property type="term" value="P:protein localization to nuclear inner membrane"/>
    <property type="evidence" value="ECO:0007669"/>
    <property type="project" value="TreeGrafter"/>
</dbReference>
<dbReference type="GO" id="GO:0006606">
    <property type="term" value="P:protein import into nucleus"/>
    <property type="evidence" value="ECO:0007669"/>
    <property type="project" value="TreeGrafter"/>
</dbReference>
<dbReference type="Pfam" id="PF08801">
    <property type="entry name" value="Nucleoporin_N"/>
    <property type="match status" value="1"/>
</dbReference>
<keyword evidence="2" id="KW-0813">Transport</keyword>
<keyword evidence="3" id="KW-0539">Nucleus</keyword>
<dbReference type="AlphaFoldDB" id="C4WW77"/>
<dbReference type="EMBL" id="AK341905">
    <property type="protein sequence ID" value="BAH72147.1"/>
    <property type="molecule type" value="mRNA"/>
</dbReference>
<evidence type="ECO:0000256" key="3">
    <source>
        <dbReference type="ARBA" id="ARBA00023242"/>
    </source>
</evidence>
<gene>
    <name evidence="5" type="primary">ACYPI007929</name>
</gene>
<reference evidence="5" key="1">
    <citation type="submission" date="2009-06" db="EMBL/GenBank/DDBJ databases">
        <title>A full-length cDNA resource of the pea aphid, Acyrthosiphon pisum.</title>
        <authorList>
            <person name="Shigenobu S."/>
            <person name="Nakabachi A."/>
            <person name="Richards S."/>
        </authorList>
    </citation>
    <scope>NUCLEOTIDE SEQUENCE</scope>
    <source>
        <strain evidence="5">LSR1</strain>
        <tissue evidence="5">Whole body</tissue>
    </source>
</reference>
<accession>C4WW77</accession>